<dbReference type="EMBL" id="JBEAFC010000007">
    <property type="protein sequence ID" value="KAL1551060.1"/>
    <property type="molecule type" value="Genomic_DNA"/>
</dbReference>
<reference evidence="15 16" key="1">
    <citation type="submission" date="2024-06" db="EMBL/GenBank/DDBJ databases">
        <title>A chromosome level genome sequence of Diviner's sage (Salvia divinorum).</title>
        <authorList>
            <person name="Ford S.A."/>
            <person name="Ro D.-K."/>
            <person name="Ness R.W."/>
            <person name="Phillips M.A."/>
        </authorList>
    </citation>
    <scope>NUCLEOTIDE SEQUENCE [LARGE SCALE GENOMIC DNA]</scope>
    <source>
        <strain evidence="15">SAF-2024a</strain>
        <tissue evidence="15">Leaf</tissue>
    </source>
</reference>
<dbReference type="Proteomes" id="UP001567538">
    <property type="component" value="Unassembled WGS sequence"/>
</dbReference>
<feature type="transmembrane region" description="Helical" evidence="12">
    <location>
        <begin position="710"/>
        <end position="732"/>
    </location>
</feature>
<evidence type="ECO:0000256" key="10">
    <source>
        <dbReference type="SAM" id="Coils"/>
    </source>
</evidence>
<dbReference type="InterPro" id="IPR004331">
    <property type="entry name" value="SPX_dom"/>
</dbReference>
<evidence type="ECO:0000259" key="13">
    <source>
        <dbReference type="PROSITE" id="PS51380"/>
    </source>
</evidence>
<dbReference type="GO" id="GO:0006817">
    <property type="term" value="P:phosphate ion transport"/>
    <property type="evidence" value="ECO:0007669"/>
    <property type="project" value="UniProtKB-KW"/>
</dbReference>
<evidence type="ECO:0000256" key="8">
    <source>
        <dbReference type="ARBA" id="ARBA00023136"/>
    </source>
</evidence>
<dbReference type="InterPro" id="IPR034092">
    <property type="entry name" value="PHO1_SPX"/>
</dbReference>
<comment type="function">
    <text evidence="9">May transport inorganic phosphate (Pi).</text>
</comment>
<accession>A0ABD1H4Z2</accession>
<proteinExistence type="inferred from homology"/>
<feature type="coiled-coil region" evidence="10">
    <location>
        <begin position="120"/>
        <end position="147"/>
    </location>
</feature>
<evidence type="ECO:0000313" key="15">
    <source>
        <dbReference type="EMBL" id="KAL1551060.1"/>
    </source>
</evidence>
<evidence type="ECO:0000256" key="11">
    <source>
        <dbReference type="SAM" id="MobiDB-lite"/>
    </source>
</evidence>
<protein>
    <submittedName>
        <fullName evidence="15">Phosphate transporter PHO1 10-like</fullName>
    </submittedName>
</protein>
<keyword evidence="3" id="KW-0813">Transport</keyword>
<dbReference type="Pfam" id="PF03124">
    <property type="entry name" value="EXS"/>
    <property type="match status" value="1"/>
</dbReference>
<dbReference type="Pfam" id="PF03105">
    <property type="entry name" value="SPX"/>
    <property type="match status" value="1"/>
</dbReference>
<keyword evidence="4" id="KW-1003">Cell membrane</keyword>
<dbReference type="AlphaFoldDB" id="A0ABD1H4Z2"/>
<feature type="transmembrane region" description="Helical" evidence="12">
    <location>
        <begin position="475"/>
        <end position="495"/>
    </location>
</feature>
<dbReference type="PANTHER" id="PTHR10783:SF104">
    <property type="entry name" value="PHOSPHATE TRANSPORTER PHO1 HOMOLOG 10"/>
    <property type="match status" value="1"/>
</dbReference>
<keyword evidence="8 12" id="KW-0472">Membrane</keyword>
<evidence type="ECO:0000256" key="3">
    <source>
        <dbReference type="ARBA" id="ARBA00022448"/>
    </source>
</evidence>
<evidence type="ECO:0000313" key="16">
    <source>
        <dbReference type="Proteomes" id="UP001567538"/>
    </source>
</evidence>
<evidence type="ECO:0000256" key="1">
    <source>
        <dbReference type="ARBA" id="ARBA00004651"/>
    </source>
</evidence>
<feature type="transmembrane region" description="Helical" evidence="12">
    <location>
        <begin position="639"/>
        <end position="655"/>
    </location>
</feature>
<feature type="transmembrane region" description="Helical" evidence="12">
    <location>
        <begin position="515"/>
        <end position="535"/>
    </location>
</feature>
<dbReference type="PROSITE" id="PS51382">
    <property type="entry name" value="SPX"/>
    <property type="match status" value="1"/>
</dbReference>
<feature type="region of interest" description="Disordered" evidence="11">
    <location>
        <begin position="171"/>
        <end position="217"/>
    </location>
</feature>
<feature type="domain" description="EXS" evidence="13">
    <location>
        <begin position="599"/>
        <end position="793"/>
    </location>
</feature>
<dbReference type="InterPro" id="IPR004342">
    <property type="entry name" value="EXS_C"/>
</dbReference>
<keyword evidence="7 12" id="KW-1133">Transmembrane helix</keyword>
<dbReference type="GO" id="GO:0005886">
    <property type="term" value="C:plasma membrane"/>
    <property type="evidence" value="ECO:0007669"/>
    <property type="project" value="UniProtKB-SubCell"/>
</dbReference>
<dbReference type="PROSITE" id="PS51380">
    <property type="entry name" value="EXS"/>
    <property type="match status" value="1"/>
</dbReference>
<comment type="subcellular location">
    <subcellularLocation>
        <location evidence="1">Cell membrane</location>
        <topology evidence="1">Multi-pass membrane protein</topology>
    </subcellularLocation>
</comment>
<feature type="transmembrane region" description="Helical" evidence="12">
    <location>
        <begin position="431"/>
        <end position="454"/>
    </location>
</feature>
<evidence type="ECO:0000256" key="7">
    <source>
        <dbReference type="ARBA" id="ARBA00022989"/>
    </source>
</evidence>
<feature type="transmembrane region" description="Helical" evidence="12">
    <location>
        <begin position="603"/>
        <end position="619"/>
    </location>
</feature>
<evidence type="ECO:0000259" key="14">
    <source>
        <dbReference type="PROSITE" id="PS51382"/>
    </source>
</evidence>
<feature type="compositionally biased region" description="Basic and acidic residues" evidence="11">
    <location>
        <begin position="185"/>
        <end position="194"/>
    </location>
</feature>
<dbReference type="PANTHER" id="PTHR10783">
    <property type="entry name" value="XENOTROPIC AND POLYTROPIC RETROVIRUS RECEPTOR 1-RELATED"/>
    <property type="match status" value="1"/>
</dbReference>
<evidence type="ECO:0000256" key="6">
    <source>
        <dbReference type="ARBA" id="ARBA00022692"/>
    </source>
</evidence>
<organism evidence="15 16">
    <name type="scientific">Salvia divinorum</name>
    <name type="common">Maria pastora</name>
    <name type="synonym">Diviner's sage</name>
    <dbReference type="NCBI Taxonomy" id="28513"/>
    <lineage>
        <taxon>Eukaryota</taxon>
        <taxon>Viridiplantae</taxon>
        <taxon>Streptophyta</taxon>
        <taxon>Embryophyta</taxon>
        <taxon>Tracheophyta</taxon>
        <taxon>Spermatophyta</taxon>
        <taxon>Magnoliopsida</taxon>
        <taxon>eudicotyledons</taxon>
        <taxon>Gunneridae</taxon>
        <taxon>Pentapetalae</taxon>
        <taxon>asterids</taxon>
        <taxon>lamiids</taxon>
        <taxon>Lamiales</taxon>
        <taxon>Lamiaceae</taxon>
        <taxon>Nepetoideae</taxon>
        <taxon>Mentheae</taxon>
        <taxon>Salviinae</taxon>
        <taxon>Salvia</taxon>
        <taxon>Salvia subgen. Calosphace</taxon>
    </lineage>
</organism>
<evidence type="ECO:0000256" key="4">
    <source>
        <dbReference type="ARBA" id="ARBA00022475"/>
    </source>
</evidence>
<evidence type="ECO:0000256" key="12">
    <source>
        <dbReference type="SAM" id="Phobius"/>
    </source>
</evidence>
<feature type="transmembrane region" description="Helical" evidence="12">
    <location>
        <begin position="662"/>
        <end position="681"/>
    </location>
</feature>
<name>A0ABD1H4Z2_SALDI</name>
<evidence type="ECO:0000256" key="2">
    <source>
        <dbReference type="ARBA" id="ARBA00009665"/>
    </source>
</evidence>
<keyword evidence="5" id="KW-0592">Phosphate transport</keyword>
<dbReference type="CDD" id="cd14476">
    <property type="entry name" value="SPX_PHO1_like"/>
    <property type="match status" value="1"/>
</dbReference>
<comment type="caution">
    <text evidence="15">The sequence shown here is derived from an EMBL/GenBank/DDBJ whole genome shotgun (WGS) entry which is preliminary data.</text>
</comment>
<keyword evidence="10" id="KW-0175">Coiled coil</keyword>
<comment type="similarity">
    <text evidence="2">Belongs to the SYG1 (TC 2.A.94) family.</text>
</comment>
<keyword evidence="16" id="KW-1185">Reference proteome</keyword>
<keyword evidence="6 12" id="KW-0812">Transmembrane</keyword>
<gene>
    <name evidence="15" type="ORF">AAHA92_18947</name>
</gene>
<feature type="domain" description="SPX" evidence="14">
    <location>
        <begin position="1"/>
        <end position="339"/>
    </location>
</feature>
<sequence length="801" mass="93203">MKFGKDFKKHKVPEWTEAYVDYNGLKHILHEIRSFRQSNPNLVRASSKRLSLKNFNSSSLHEADIDSHDDIENQVIAVHTVLQENSRKLYNTRLIVAPTEGEVNERNFFRKLDDELNKTNNFYKDKVEEMIREAASLKKQMETLVALRIKITNPSSHGSIPLKSVSSEISNLDPSKIIPPGKAESIGKVDRKPGGEMSCRSQQQPGSSGGADLSFQERHSDSHPVVDVLHRNNSTDGEITDEHETTNLDILDRIKIQNTYDSPMATIKGVFTDTREKGLSYNKEELKEVEERLKTAFIEFYQKLCLLKHYSFMNISAFSKILKKYDKITTRLVARSYMIIVDDSYLGSSDEVINLMARVEAVFIKNFLNSNRQEGMKLLRPKRKIERHRITFCSGFFSGCSVALVVAVILLVEDRKLMHIKSATLYIEIIFPLYGFFTFTVLHMLVYAANIYFWRRYKINYPFIFGFRQGTELGYREVFLLSSGLGVMALVTFLVHMHVKMDSDTQHYETYIELLPLGLIIVVLAIMFCPFNFMYRSSRFYLIKCVFRCVCAPLYKVTLPDFFLADQLTSQIQAIRNFEYYVCFYGGGRQLARRLTRCSDDEVYNAFYFVIAVVPYWFRFLQCVRRLFEERESVHVYNGLRYFTTIVAVVIRTAFEFRKKIVWKVLALLSSAVAAIANTYWDIVVDWGLLQRHSKNLFLRDKLIIPHKNVYFVAIVLDIFLRFAWLQLVLILDVHSLHGKTVSTIFSCLEILRRGLWNFFRLENEHLNNVGKFRAFKSVPLPFNYEDEDDNDDNEKDEKNE</sequence>
<evidence type="ECO:0000256" key="5">
    <source>
        <dbReference type="ARBA" id="ARBA00022592"/>
    </source>
</evidence>
<evidence type="ECO:0000256" key="9">
    <source>
        <dbReference type="ARBA" id="ARBA00043939"/>
    </source>
</evidence>
<feature type="transmembrane region" description="Helical" evidence="12">
    <location>
        <begin position="390"/>
        <end position="411"/>
    </location>
</feature>